<keyword evidence="4" id="KW-1185">Reference proteome</keyword>
<dbReference type="InterPro" id="IPR052584">
    <property type="entry name" value="U2_snRNP_Complex_Component"/>
</dbReference>
<reference evidence="3" key="1">
    <citation type="submission" date="2021-10" db="EMBL/GenBank/DDBJ databases">
        <authorList>
            <person name="Piombo E."/>
        </authorList>
    </citation>
    <scope>NUCLEOTIDE SEQUENCE</scope>
</reference>
<comment type="caution">
    <text evidence="3">The sequence shown here is derived from an EMBL/GenBank/DDBJ whole genome shotgun (WGS) entry which is preliminary data.</text>
</comment>
<evidence type="ECO:0000313" key="4">
    <source>
        <dbReference type="Proteomes" id="UP000775872"/>
    </source>
</evidence>
<feature type="compositionally biased region" description="Basic and acidic residues" evidence="1">
    <location>
        <begin position="603"/>
        <end position="626"/>
    </location>
</feature>
<gene>
    <name evidence="3" type="ORF">CSOL1703_00017545</name>
</gene>
<dbReference type="OrthoDB" id="10260794at2759"/>
<proteinExistence type="predicted"/>
<dbReference type="InterPro" id="IPR006568">
    <property type="entry name" value="PSP_pro-rich"/>
</dbReference>
<dbReference type="GO" id="GO:0005634">
    <property type="term" value="C:nucleus"/>
    <property type="evidence" value="ECO:0007669"/>
    <property type="project" value="InterPro"/>
</dbReference>
<dbReference type="Pfam" id="PF04046">
    <property type="entry name" value="PSP"/>
    <property type="match status" value="1"/>
</dbReference>
<dbReference type="Proteomes" id="UP000775872">
    <property type="component" value="Unassembled WGS sequence"/>
</dbReference>
<dbReference type="EMBL" id="CABFOC020000056">
    <property type="protein sequence ID" value="CAH0055442.1"/>
    <property type="molecule type" value="Genomic_DNA"/>
</dbReference>
<protein>
    <recommendedName>
        <fullName evidence="2">PSP proline-rich domain-containing protein</fullName>
    </recommendedName>
</protein>
<feature type="compositionally biased region" description="Basic and acidic residues" evidence="1">
    <location>
        <begin position="489"/>
        <end position="499"/>
    </location>
</feature>
<dbReference type="InterPro" id="IPR007180">
    <property type="entry name" value="DUF382"/>
</dbReference>
<name>A0A9N9ZFI9_9HYPO</name>
<feature type="region of interest" description="Disordered" evidence="1">
    <location>
        <begin position="114"/>
        <end position="154"/>
    </location>
</feature>
<feature type="compositionally biased region" description="Basic and acidic residues" evidence="1">
    <location>
        <begin position="21"/>
        <end position="35"/>
    </location>
</feature>
<feature type="compositionally biased region" description="Basic residues" evidence="1">
    <location>
        <begin position="10"/>
        <end position="20"/>
    </location>
</feature>
<feature type="compositionally biased region" description="Polar residues" evidence="1">
    <location>
        <begin position="455"/>
        <end position="469"/>
    </location>
</feature>
<dbReference type="Pfam" id="PF04037">
    <property type="entry name" value="DUF382"/>
    <property type="match status" value="1"/>
</dbReference>
<evidence type="ECO:0000313" key="3">
    <source>
        <dbReference type="EMBL" id="CAH0055442.1"/>
    </source>
</evidence>
<organism evidence="3 4">
    <name type="scientific">Clonostachys solani</name>
    <dbReference type="NCBI Taxonomy" id="160281"/>
    <lineage>
        <taxon>Eukaryota</taxon>
        <taxon>Fungi</taxon>
        <taxon>Dikarya</taxon>
        <taxon>Ascomycota</taxon>
        <taxon>Pezizomycotina</taxon>
        <taxon>Sordariomycetes</taxon>
        <taxon>Hypocreomycetidae</taxon>
        <taxon>Hypocreales</taxon>
        <taxon>Bionectriaceae</taxon>
        <taxon>Clonostachys</taxon>
    </lineage>
</organism>
<dbReference type="PANTHER" id="PTHR12785">
    <property type="entry name" value="SPLICING FACTOR 3B"/>
    <property type="match status" value="1"/>
</dbReference>
<feature type="region of interest" description="Disordered" evidence="1">
    <location>
        <begin position="1"/>
        <end position="92"/>
    </location>
</feature>
<feature type="region of interest" description="Disordered" evidence="1">
    <location>
        <begin position="390"/>
        <end position="643"/>
    </location>
</feature>
<feature type="compositionally biased region" description="Acidic residues" evidence="1">
    <location>
        <begin position="429"/>
        <end position="451"/>
    </location>
</feature>
<accession>A0A9N9ZFI9</accession>
<feature type="compositionally biased region" description="Basic and acidic residues" evidence="1">
    <location>
        <begin position="570"/>
        <end position="583"/>
    </location>
</feature>
<feature type="compositionally biased region" description="Polar residues" evidence="1">
    <location>
        <begin position="43"/>
        <end position="67"/>
    </location>
</feature>
<evidence type="ECO:0000256" key="1">
    <source>
        <dbReference type="SAM" id="MobiDB-lite"/>
    </source>
</evidence>
<dbReference type="PANTHER" id="PTHR12785:SF6">
    <property type="entry name" value="SPLICING FACTOR 3B SUBUNIT 2"/>
    <property type="match status" value="1"/>
</dbReference>
<feature type="compositionally biased region" description="Low complexity" evidence="1">
    <location>
        <begin position="392"/>
        <end position="407"/>
    </location>
</feature>
<feature type="compositionally biased region" description="Acidic residues" evidence="1">
    <location>
        <begin position="131"/>
        <end position="142"/>
    </location>
</feature>
<dbReference type="SMART" id="SM00581">
    <property type="entry name" value="PSP"/>
    <property type="match status" value="1"/>
</dbReference>
<sequence>MAATKMTKNQMRRAKKKEQKKSKPEDQKVHTEYLHVLDFADPSRQQPEQSTEPEQGSTADEPSNKSEPLSVKDGGVTKTQVPADGLVDDEFDDDPAFAMYKDVFSKFGADTEENEIAREANAGNQGSVFFNDDDDIPDEDGANEGQPKLSKKKRKQLNKLSVAELKALVHIPEVVEWQDISSSDPRLLVQIKAQRNVVPVPAHWSLKREYLSSKRGIEKAAFRLPTFIAETGITEMRDAVLEKQAEQSLKQKQRERVAPKMGKLDIDYQKLYDAFFRFQTKPELTRFGEVYYEGKESEVDYQHFRPGELSEATKEALGMPPGAPPPWLINQQRIGNPPSYPTLKIPGLNAPPPPGGSWGFHPGGWGKPPVDEYNRPLYGGDVFGLAAQNGVPQQQQQQQQQQLQQQAPQPPLGEPVERNLWGELQPREEESEEEDDDEDEESEEEEEDDEPSASGLETQSGLETPSGYASNIHPEYPSHGMETSIAGELDLRKERRGYETEESSGPRSAYTVLPERQVQSGGFFGSGHGYDLSSANKPAVLGAEGNDGRKRKKPGDIDVALDPESLGAMSREDMARRYEEGQRQEGIGAKWAHEDDLTQMIAEESRKRQRTENERKEKQRESRSQIKAESVAFEVIGRRSKDN</sequence>
<dbReference type="AlphaFoldDB" id="A0A9N9ZFI9"/>
<evidence type="ECO:0000259" key="2">
    <source>
        <dbReference type="SMART" id="SM00581"/>
    </source>
</evidence>
<feature type="region of interest" description="Disordered" evidence="1">
    <location>
        <begin position="317"/>
        <end position="363"/>
    </location>
</feature>
<feature type="domain" description="PSP proline-rich" evidence="2">
    <location>
        <begin position="301"/>
        <end position="354"/>
    </location>
</feature>